<protein>
    <submittedName>
        <fullName evidence="1">Uncharacterized protein</fullName>
    </submittedName>
</protein>
<proteinExistence type="predicted"/>
<reference evidence="1" key="1">
    <citation type="journal article" date="2021" name="Genome Biol. Evol.">
        <title>A High-Quality Reference Genome for a Parasitic Bivalve with Doubly Uniparental Inheritance (Bivalvia: Unionida).</title>
        <authorList>
            <person name="Smith C.H."/>
        </authorList>
    </citation>
    <scope>NUCLEOTIDE SEQUENCE</scope>
    <source>
        <strain evidence="1">CHS0354</strain>
    </source>
</reference>
<reference evidence="1" key="3">
    <citation type="submission" date="2023-05" db="EMBL/GenBank/DDBJ databases">
        <authorList>
            <person name="Smith C.H."/>
        </authorList>
    </citation>
    <scope>NUCLEOTIDE SEQUENCE</scope>
    <source>
        <strain evidence="1">CHS0354</strain>
        <tissue evidence="1">Mantle</tissue>
    </source>
</reference>
<comment type="caution">
    <text evidence="1">The sequence shown here is derived from an EMBL/GenBank/DDBJ whole genome shotgun (WGS) entry which is preliminary data.</text>
</comment>
<sequence length="637" mass="73240">MYLSEVARMSLQFGDIEKGVKFHHLAADTALEKSRYADAQINEVNEQMLVLIASAYDQGPMQQTKARQAGQSWNSVLHLASQQEANAVAAITSFLCYHGYHWTDSNWLQEAKLRLQFITKTHPYLRYHLCMVQALLREEKESTSTFMQFTNSPDTHGPQPGMQVVRMIGNKVKNPWQPLFDMVKNETTSIQPIKVEWRTQLGHRRSVHENRHKTADDKFVGELCEADNIGSNLSLHINSNGYLTGDMQLNLPSMRSVNLDPYTGVLSVNHIPGLTEPWQTLLADGSKLPSNLLMPTLLELYHDNKGHTVTLCAPQKLGESYSRMKIAWLHWTGASGEKAKINLFKLIKSEMKLAVDKAIEEMAGKTQKEKAEMKKICQLYYDHSYVCNINNIERALQRLASAEAEDNRRVRKKRKLFKRKKYFYLVNELFIIALNNTQRVGTNILLDVTKDGIHEFVIIQCTDKQNFLKPEFLKEENARLADCQYASSANIIVLCKGCLARLLENWDPLKYFFHEEQKKKPGKSEEKGYSAQKIDVIFQFLHSLTNRLYCLFLSYTIKAFEKVLLKFQAEEPMMHEVQPLLCSLLSDLYSRFIMPDAILNCTVEEVCFRDRQEQKADEDLLIGEARDFLGKAEENHL</sequence>
<evidence type="ECO:0000313" key="1">
    <source>
        <dbReference type="EMBL" id="KAK3592696.1"/>
    </source>
</evidence>
<gene>
    <name evidence="1" type="ORF">CHS0354_037832</name>
</gene>
<reference evidence="1" key="2">
    <citation type="journal article" date="2021" name="Genome Biol. Evol.">
        <title>Developing a high-quality reference genome for a parasitic bivalve with doubly uniparental inheritance (Bivalvia: Unionida).</title>
        <authorList>
            <person name="Smith C.H."/>
        </authorList>
    </citation>
    <scope>NUCLEOTIDE SEQUENCE</scope>
    <source>
        <strain evidence="1">CHS0354</strain>
        <tissue evidence="1">Mantle</tissue>
    </source>
</reference>
<evidence type="ECO:0000313" key="2">
    <source>
        <dbReference type="Proteomes" id="UP001195483"/>
    </source>
</evidence>
<dbReference type="EMBL" id="JAEAOA010002212">
    <property type="protein sequence ID" value="KAK3592696.1"/>
    <property type="molecule type" value="Genomic_DNA"/>
</dbReference>
<keyword evidence="2" id="KW-1185">Reference proteome</keyword>
<dbReference type="AlphaFoldDB" id="A0AAE0VWG9"/>
<dbReference type="Proteomes" id="UP001195483">
    <property type="component" value="Unassembled WGS sequence"/>
</dbReference>
<organism evidence="1 2">
    <name type="scientific">Potamilus streckersoni</name>
    <dbReference type="NCBI Taxonomy" id="2493646"/>
    <lineage>
        <taxon>Eukaryota</taxon>
        <taxon>Metazoa</taxon>
        <taxon>Spiralia</taxon>
        <taxon>Lophotrochozoa</taxon>
        <taxon>Mollusca</taxon>
        <taxon>Bivalvia</taxon>
        <taxon>Autobranchia</taxon>
        <taxon>Heteroconchia</taxon>
        <taxon>Palaeoheterodonta</taxon>
        <taxon>Unionida</taxon>
        <taxon>Unionoidea</taxon>
        <taxon>Unionidae</taxon>
        <taxon>Ambleminae</taxon>
        <taxon>Lampsilini</taxon>
        <taxon>Potamilus</taxon>
    </lineage>
</organism>
<name>A0AAE0VWG9_9BIVA</name>
<accession>A0AAE0VWG9</accession>